<dbReference type="SUPFAM" id="SSF54631">
    <property type="entry name" value="CBS-domain pair"/>
    <property type="match status" value="1"/>
</dbReference>
<keyword evidence="1 2" id="KW-0129">CBS domain</keyword>
<evidence type="ECO:0000256" key="1">
    <source>
        <dbReference type="ARBA" id="ARBA00023122"/>
    </source>
</evidence>
<dbReference type="Pfam" id="PF00571">
    <property type="entry name" value="CBS"/>
    <property type="match status" value="2"/>
</dbReference>
<dbReference type="SMART" id="SM00116">
    <property type="entry name" value="CBS"/>
    <property type="match status" value="2"/>
</dbReference>
<gene>
    <name evidence="4" type="ORF">EV666_1195</name>
</gene>
<dbReference type="CDD" id="cd04623">
    <property type="entry name" value="CBS_pair_bac_euk"/>
    <property type="match status" value="1"/>
</dbReference>
<dbReference type="InterPro" id="IPR000644">
    <property type="entry name" value="CBS_dom"/>
</dbReference>
<dbReference type="InterPro" id="IPR046342">
    <property type="entry name" value="CBS_dom_sf"/>
</dbReference>
<dbReference type="EMBL" id="SLWL01000019">
    <property type="protein sequence ID" value="TCO09010.1"/>
    <property type="molecule type" value="Genomic_DNA"/>
</dbReference>
<feature type="domain" description="CBS" evidence="3">
    <location>
        <begin position="76"/>
        <end position="131"/>
    </location>
</feature>
<sequence length="143" mass="15470">MTVARILADKGRNVTSIEPEASLRDAADLMAGQGIGAVLVLDAARALMGILSERDVVRAISRRGPEVLRDEVRFHMTRDVTSCTTAAAVNELMALMTASKFRHVPVVENGKVIGVISIGDVVKFRLAEIESEHQALREYIATA</sequence>
<dbReference type="InterPro" id="IPR051257">
    <property type="entry name" value="Diverse_CBS-Domain"/>
</dbReference>
<dbReference type="Proteomes" id="UP000294881">
    <property type="component" value="Unassembled WGS sequence"/>
</dbReference>
<dbReference type="InterPro" id="IPR044725">
    <property type="entry name" value="CBSX3_CBS_dom"/>
</dbReference>
<dbReference type="Gene3D" id="3.10.580.10">
    <property type="entry name" value="CBS-domain"/>
    <property type="match status" value="1"/>
</dbReference>
<dbReference type="AlphaFoldDB" id="A0A4R2GMY5"/>
<protein>
    <submittedName>
        <fullName evidence="4">CBS domain protein</fullName>
    </submittedName>
</protein>
<evidence type="ECO:0000259" key="3">
    <source>
        <dbReference type="PROSITE" id="PS51371"/>
    </source>
</evidence>
<dbReference type="PANTHER" id="PTHR43080">
    <property type="entry name" value="CBS DOMAIN-CONTAINING PROTEIN CBSX3, MITOCHONDRIAL"/>
    <property type="match status" value="1"/>
</dbReference>
<name>A0A4R2GMY5_9HYPH</name>
<accession>A0A4R2GMY5</accession>
<dbReference type="PANTHER" id="PTHR43080:SF2">
    <property type="entry name" value="CBS DOMAIN-CONTAINING PROTEIN"/>
    <property type="match status" value="1"/>
</dbReference>
<dbReference type="PROSITE" id="PS51371">
    <property type="entry name" value="CBS"/>
    <property type="match status" value="2"/>
</dbReference>
<organism evidence="4 5">
    <name type="scientific">Camelimonas lactis</name>
    <dbReference type="NCBI Taxonomy" id="659006"/>
    <lineage>
        <taxon>Bacteria</taxon>
        <taxon>Pseudomonadati</taxon>
        <taxon>Pseudomonadota</taxon>
        <taxon>Alphaproteobacteria</taxon>
        <taxon>Hyphomicrobiales</taxon>
        <taxon>Chelatococcaceae</taxon>
        <taxon>Camelimonas</taxon>
    </lineage>
</organism>
<evidence type="ECO:0000313" key="5">
    <source>
        <dbReference type="Proteomes" id="UP000294881"/>
    </source>
</evidence>
<keyword evidence="5" id="KW-1185">Reference proteome</keyword>
<comment type="caution">
    <text evidence="4">The sequence shown here is derived from an EMBL/GenBank/DDBJ whole genome shotgun (WGS) entry which is preliminary data.</text>
</comment>
<dbReference type="RefSeq" id="WP_132010357.1">
    <property type="nucleotide sequence ID" value="NZ_JBHUNN010000002.1"/>
</dbReference>
<feature type="domain" description="CBS" evidence="3">
    <location>
        <begin position="8"/>
        <end position="66"/>
    </location>
</feature>
<evidence type="ECO:0000313" key="4">
    <source>
        <dbReference type="EMBL" id="TCO09010.1"/>
    </source>
</evidence>
<proteinExistence type="predicted"/>
<evidence type="ECO:0000256" key="2">
    <source>
        <dbReference type="PROSITE-ProRule" id="PRU00703"/>
    </source>
</evidence>
<dbReference type="OrthoDB" id="9807125at2"/>
<reference evidence="4 5" key="1">
    <citation type="submission" date="2019-03" db="EMBL/GenBank/DDBJ databases">
        <title>Genomic Encyclopedia of Type Strains, Phase IV (KMG-IV): sequencing the most valuable type-strain genomes for metagenomic binning, comparative biology and taxonomic classification.</title>
        <authorList>
            <person name="Goeker M."/>
        </authorList>
    </citation>
    <scope>NUCLEOTIDE SEQUENCE [LARGE SCALE GENOMIC DNA]</scope>
    <source>
        <strain evidence="4 5">DSM 22958</strain>
    </source>
</reference>